<dbReference type="KEGG" id="gra:105792570"/>
<feature type="region of interest" description="Disordered" evidence="13">
    <location>
        <begin position="493"/>
        <end position="530"/>
    </location>
</feature>
<dbReference type="PROSITE" id="PS00107">
    <property type="entry name" value="PROTEIN_KINASE_ATP"/>
    <property type="match status" value="1"/>
</dbReference>
<dbReference type="InterPro" id="IPR051681">
    <property type="entry name" value="Ser/Thr_Kinases-Pseudokinases"/>
</dbReference>
<dbReference type="InterPro" id="IPR017441">
    <property type="entry name" value="Protein_kinase_ATP_BS"/>
</dbReference>
<dbReference type="InterPro" id="IPR008271">
    <property type="entry name" value="Ser/Thr_kinase_AS"/>
</dbReference>
<dbReference type="PROSITE" id="PS00108">
    <property type="entry name" value="PROTEIN_KINASE_ST"/>
    <property type="match status" value="1"/>
</dbReference>
<feature type="compositionally biased region" description="Low complexity" evidence="13">
    <location>
        <begin position="435"/>
        <end position="451"/>
    </location>
</feature>
<comment type="catalytic activity">
    <reaction evidence="10">
        <text>L-threonyl-[protein] + ATP = O-phospho-L-threonyl-[protein] + ADP + H(+)</text>
        <dbReference type="Rhea" id="RHEA:46608"/>
        <dbReference type="Rhea" id="RHEA-COMP:11060"/>
        <dbReference type="Rhea" id="RHEA-COMP:11605"/>
        <dbReference type="ChEBI" id="CHEBI:15378"/>
        <dbReference type="ChEBI" id="CHEBI:30013"/>
        <dbReference type="ChEBI" id="CHEBI:30616"/>
        <dbReference type="ChEBI" id="CHEBI:61977"/>
        <dbReference type="ChEBI" id="CHEBI:456216"/>
        <dbReference type="EC" id="2.7.11.1"/>
    </reaction>
</comment>
<keyword evidence="9" id="KW-0472">Membrane</keyword>
<reference evidence="15 16" key="1">
    <citation type="journal article" date="2012" name="Nature">
        <title>Repeated polyploidization of Gossypium genomes and the evolution of spinnable cotton fibres.</title>
        <authorList>
            <person name="Paterson A.H."/>
            <person name="Wendel J.F."/>
            <person name="Gundlach H."/>
            <person name="Guo H."/>
            <person name="Jenkins J."/>
            <person name="Jin D."/>
            <person name="Llewellyn D."/>
            <person name="Showmaker K.C."/>
            <person name="Shu S."/>
            <person name="Udall J."/>
            <person name="Yoo M.J."/>
            <person name="Byers R."/>
            <person name="Chen W."/>
            <person name="Doron-Faigenboim A."/>
            <person name="Duke M.V."/>
            <person name="Gong L."/>
            <person name="Grimwood J."/>
            <person name="Grover C."/>
            <person name="Grupp K."/>
            <person name="Hu G."/>
            <person name="Lee T.H."/>
            <person name="Li J."/>
            <person name="Lin L."/>
            <person name="Liu T."/>
            <person name="Marler B.S."/>
            <person name="Page J.T."/>
            <person name="Roberts A.W."/>
            <person name="Romanel E."/>
            <person name="Sanders W.S."/>
            <person name="Szadkowski E."/>
            <person name="Tan X."/>
            <person name="Tang H."/>
            <person name="Xu C."/>
            <person name="Wang J."/>
            <person name="Wang Z."/>
            <person name="Zhang D."/>
            <person name="Zhang L."/>
            <person name="Ashrafi H."/>
            <person name="Bedon F."/>
            <person name="Bowers J.E."/>
            <person name="Brubaker C.L."/>
            <person name="Chee P.W."/>
            <person name="Das S."/>
            <person name="Gingle A.R."/>
            <person name="Haigler C.H."/>
            <person name="Harker D."/>
            <person name="Hoffmann L.V."/>
            <person name="Hovav R."/>
            <person name="Jones D.C."/>
            <person name="Lemke C."/>
            <person name="Mansoor S."/>
            <person name="ur Rahman M."/>
            <person name="Rainville L.N."/>
            <person name="Rambani A."/>
            <person name="Reddy U.K."/>
            <person name="Rong J.K."/>
            <person name="Saranga Y."/>
            <person name="Scheffler B.E."/>
            <person name="Scheffler J.A."/>
            <person name="Stelly D.M."/>
            <person name="Triplett B.A."/>
            <person name="Van Deynze A."/>
            <person name="Vaslin M.F."/>
            <person name="Waghmare V.N."/>
            <person name="Walford S.A."/>
            <person name="Wright R.J."/>
            <person name="Zaki E.A."/>
            <person name="Zhang T."/>
            <person name="Dennis E.S."/>
            <person name="Mayer K.F."/>
            <person name="Peterson D.G."/>
            <person name="Rokhsar D.S."/>
            <person name="Wang X."/>
            <person name="Schmutz J."/>
        </authorList>
    </citation>
    <scope>NUCLEOTIDE SEQUENCE [LARGE SCALE GENOMIC DNA]</scope>
</reference>
<keyword evidence="5" id="KW-0808">Transferase</keyword>
<evidence type="ECO:0000256" key="5">
    <source>
        <dbReference type="ARBA" id="ARBA00022679"/>
    </source>
</evidence>
<feature type="binding site" evidence="12">
    <location>
        <position position="760"/>
    </location>
    <ligand>
        <name>ATP</name>
        <dbReference type="ChEBI" id="CHEBI:30616"/>
    </ligand>
</feature>
<accession>A0A0D2S5J1</accession>
<evidence type="ECO:0000256" key="11">
    <source>
        <dbReference type="ARBA" id="ARBA00048679"/>
    </source>
</evidence>
<feature type="domain" description="Protein kinase" evidence="14">
    <location>
        <begin position="732"/>
        <end position="991"/>
    </location>
</feature>
<dbReference type="EMBL" id="CM001743">
    <property type="protein sequence ID" value="KJB26520.1"/>
    <property type="molecule type" value="Genomic_DNA"/>
</dbReference>
<sequence>MKHIFKKLHIGSNHEHNRASTADTSPSPSPSCATDHQRSMSENALMSTSTTTTSSSPVNTTPMPLLSSIGLSTPSAANNRALDYMLSEEEFQVQLALAISASNSEDPEKDQIRAATLLSLGNHHGMDLGFGRDKDDVAAEVLARKYWEYNVLDYEERVGDGFYDVYGLSTDSKLQEKMPSLVDLEKSLGNSGFEVVIVNRTIDPALEELLQIAHCITLDCPATNIDVLVQRLAELVTGNMGGPVKDANIILARWMERSTEFRTSLHTSVFPIGSINIGLSRHRALLFKVLADSIRLPCILVKGSHYTGVEDDAVNIIKLEDQREFLVDLMAAPGTLIPADILSAKDATFKPYNPIISNIPTLQSSDNGYSRAKPSSIEGSSQHPVINGSLPINWGSSTGTAEVLPSLSGPTGDSTVSSSGSSNRVIPGTAEVLPSLSGPSADSGVSSSGLSNRVTPNQLDHLPSTAIRTSVNKGSRGANVVDSLRMNINVVPYGQSSQEDPKDPFADLNPFQRKGTSKTSQQNKPTETKVDEFQRLRNNVAVARPTVPLMWKNRTVYNEVPQKKEYNYMEGLFPKISRKPNDFNQSSSASTSSTKPEKVYSHGFNSPGRFDMLNRENKIQNSLSGTSSSVASTTSQFNSSQLVEDANNNFREENFRNGHDLQNKTGDLAKEQDNEIGFYNHRKYTQERYVENNLKLKDPESPSSSLDSGKGKVEQLFDDVDVGECEIPWEDLDIGERIGLGSYGEVYHADWNGTEVAVKKFLDQDFSGDALAEFKREVRIMRRLRHPNVVLFMGAVTRPPNLSIITEFLPRGSLYKILHRPHSRIDEKQRIKMALDVARGMNCLHASIPTIVHRDLKSPNLLVDKNWTVKVCDFGLSRLKHNTFLSSKSTAGTPEWMAPEVLRNEPSNEKCDVYSFGVILWEIATLRLPWSGMNPMQVVGAVGFQNRRLDIPKELDPLVARIIWQCWQTDPSLRPSFAELTVALRSLQRLVIPSHQGQSNLPMSQQIPVNSTP</sequence>
<feature type="compositionally biased region" description="Low complexity" evidence="13">
    <location>
        <begin position="47"/>
        <end position="56"/>
    </location>
</feature>
<dbReference type="AlphaFoldDB" id="A0A0D2S5J1"/>
<dbReference type="PROSITE" id="PS50011">
    <property type="entry name" value="PROTEIN_KINASE_DOM"/>
    <property type="match status" value="1"/>
</dbReference>
<comment type="similarity">
    <text evidence="2">Belongs to the protein kinase superfamily. TKL Ser/Thr protein kinase family. RAF subfamily.</text>
</comment>
<dbReference type="EC" id="2.7.11.1" evidence="3"/>
<evidence type="ECO:0000259" key="14">
    <source>
        <dbReference type="PROSITE" id="PS50011"/>
    </source>
</evidence>
<dbReference type="InterPro" id="IPR055164">
    <property type="entry name" value="EDR1/CTR1/ARMC3-like_pept-like"/>
</dbReference>
<name>A0A0D2S5J1_GOSRA</name>
<feature type="compositionally biased region" description="Low complexity" evidence="13">
    <location>
        <begin position="622"/>
        <end position="640"/>
    </location>
</feature>
<keyword evidence="4" id="KW-0723">Serine/threonine-protein kinase</keyword>
<dbReference type="Proteomes" id="UP000032304">
    <property type="component" value="Chromosome 4"/>
</dbReference>
<feature type="compositionally biased region" description="Low complexity" evidence="13">
    <location>
        <begin position="19"/>
        <end position="34"/>
    </location>
</feature>
<dbReference type="GO" id="GO:0016020">
    <property type="term" value="C:membrane"/>
    <property type="evidence" value="ECO:0007669"/>
    <property type="project" value="UniProtKB-SubCell"/>
</dbReference>
<dbReference type="SMART" id="SM00220">
    <property type="entry name" value="S_TKc"/>
    <property type="match status" value="1"/>
</dbReference>
<evidence type="ECO:0000256" key="8">
    <source>
        <dbReference type="ARBA" id="ARBA00022840"/>
    </source>
</evidence>
<dbReference type="SUPFAM" id="SSF56112">
    <property type="entry name" value="Protein kinase-like (PK-like)"/>
    <property type="match status" value="1"/>
</dbReference>
<dbReference type="GO" id="GO:0004674">
    <property type="term" value="F:protein serine/threonine kinase activity"/>
    <property type="evidence" value="ECO:0007669"/>
    <property type="project" value="UniProtKB-KW"/>
</dbReference>
<dbReference type="Gene3D" id="1.10.510.10">
    <property type="entry name" value="Transferase(Phosphotransferase) domain 1"/>
    <property type="match status" value="1"/>
</dbReference>
<evidence type="ECO:0000313" key="16">
    <source>
        <dbReference type="Proteomes" id="UP000032304"/>
    </source>
</evidence>
<dbReference type="Pfam" id="PF07714">
    <property type="entry name" value="PK_Tyr_Ser-Thr"/>
    <property type="match status" value="1"/>
</dbReference>
<evidence type="ECO:0000256" key="6">
    <source>
        <dbReference type="ARBA" id="ARBA00022741"/>
    </source>
</evidence>
<dbReference type="eggNOG" id="KOG0192">
    <property type="taxonomic scope" value="Eukaryota"/>
</dbReference>
<keyword evidence="16" id="KW-1185">Reference proteome</keyword>
<dbReference type="PANTHER" id="PTHR44329:SF284">
    <property type="entry name" value="SERINE_THREONINE-PROTEIN KINASE EDR1-LIKE ISOFORM X2"/>
    <property type="match status" value="1"/>
</dbReference>
<evidence type="ECO:0000313" key="15">
    <source>
        <dbReference type="EMBL" id="KJB26520.1"/>
    </source>
</evidence>
<gene>
    <name evidence="15" type="ORF">B456_004G245400</name>
</gene>
<feature type="region of interest" description="Disordered" evidence="13">
    <location>
        <begin position="363"/>
        <end position="473"/>
    </location>
</feature>
<dbReference type="GO" id="GO:0005524">
    <property type="term" value="F:ATP binding"/>
    <property type="evidence" value="ECO:0007669"/>
    <property type="project" value="UniProtKB-UniRule"/>
</dbReference>
<evidence type="ECO:0000256" key="10">
    <source>
        <dbReference type="ARBA" id="ARBA00047899"/>
    </source>
</evidence>
<dbReference type="Pfam" id="PF14381">
    <property type="entry name" value="EDR1_CTR1_ARMC3_pept"/>
    <property type="match status" value="1"/>
</dbReference>
<comment type="catalytic activity">
    <reaction evidence="11">
        <text>L-seryl-[protein] + ATP = O-phospho-L-seryl-[protein] + ADP + H(+)</text>
        <dbReference type="Rhea" id="RHEA:17989"/>
        <dbReference type="Rhea" id="RHEA-COMP:9863"/>
        <dbReference type="Rhea" id="RHEA-COMP:11604"/>
        <dbReference type="ChEBI" id="CHEBI:15378"/>
        <dbReference type="ChEBI" id="CHEBI:29999"/>
        <dbReference type="ChEBI" id="CHEBI:30616"/>
        <dbReference type="ChEBI" id="CHEBI:83421"/>
        <dbReference type="ChEBI" id="CHEBI:456216"/>
        <dbReference type="EC" id="2.7.11.1"/>
    </reaction>
</comment>
<dbReference type="InterPro" id="IPR000719">
    <property type="entry name" value="Prot_kinase_dom"/>
</dbReference>
<proteinExistence type="inferred from homology"/>
<feature type="region of interest" description="Disordered" evidence="13">
    <location>
        <begin position="1"/>
        <end position="67"/>
    </location>
</feature>
<dbReference type="InterPro" id="IPR001245">
    <property type="entry name" value="Ser-Thr/Tyr_kinase_cat_dom"/>
</dbReference>
<dbReference type="InterPro" id="IPR011009">
    <property type="entry name" value="Kinase-like_dom_sf"/>
</dbReference>
<keyword evidence="8 12" id="KW-0067">ATP-binding</keyword>
<dbReference type="PANTHER" id="PTHR44329">
    <property type="entry name" value="SERINE/THREONINE-PROTEIN KINASE TNNI3K-RELATED"/>
    <property type="match status" value="1"/>
</dbReference>
<protein>
    <recommendedName>
        <fullName evidence="3">non-specific serine/threonine protein kinase</fullName>
        <ecNumber evidence="3">2.7.11.1</ecNumber>
    </recommendedName>
</protein>
<feature type="compositionally biased region" description="Low complexity" evidence="13">
    <location>
        <begin position="408"/>
        <end position="422"/>
    </location>
</feature>
<dbReference type="Gramene" id="KJB26520">
    <property type="protein sequence ID" value="KJB26520"/>
    <property type="gene ID" value="B456_004G245400"/>
</dbReference>
<comment type="subcellular location">
    <subcellularLocation>
        <location evidence="1">Membrane</location>
    </subcellularLocation>
</comment>
<dbReference type="PRINTS" id="PR00109">
    <property type="entry name" value="TYRKINASE"/>
</dbReference>
<feature type="region of interest" description="Disordered" evidence="13">
    <location>
        <begin position="578"/>
        <end position="641"/>
    </location>
</feature>
<evidence type="ECO:0000256" key="1">
    <source>
        <dbReference type="ARBA" id="ARBA00004370"/>
    </source>
</evidence>
<evidence type="ECO:0000256" key="13">
    <source>
        <dbReference type="SAM" id="MobiDB-lite"/>
    </source>
</evidence>
<dbReference type="OMA" id="PRINCEP"/>
<evidence type="ECO:0000256" key="12">
    <source>
        <dbReference type="PROSITE-ProRule" id="PRU10141"/>
    </source>
</evidence>
<keyword evidence="7" id="KW-0418">Kinase</keyword>
<dbReference type="CDD" id="cd13999">
    <property type="entry name" value="STKc_MAP3K-like"/>
    <property type="match status" value="1"/>
</dbReference>
<dbReference type="FunFam" id="3.30.200.20:FF:000060">
    <property type="entry name" value="Serine/threonine-protein kinase isoform 1"/>
    <property type="match status" value="1"/>
</dbReference>
<evidence type="ECO:0000256" key="4">
    <source>
        <dbReference type="ARBA" id="ARBA00022527"/>
    </source>
</evidence>
<evidence type="ECO:0000256" key="7">
    <source>
        <dbReference type="ARBA" id="ARBA00022777"/>
    </source>
</evidence>
<evidence type="ECO:0000256" key="3">
    <source>
        <dbReference type="ARBA" id="ARBA00012513"/>
    </source>
</evidence>
<evidence type="ECO:0000256" key="9">
    <source>
        <dbReference type="ARBA" id="ARBA00023136"/>
    </source>
</evidence>
<organism evidence="15 16">
    <name type="scientific">Gossypium raimondii</name>
    <name type="common">Peruvian cotton</name>
    <name type="synonym">Gossypium klotzschianum subsp. raimondii</name>
    <dbReference type="NCBI Taxonomy" id="29730"/>
    <lineage>
        <taxon>Eukaryota</taxon>
        <taxon>Viridiplantae</taxon>
        <taxon>Streptophyta</taxon>
        <taxon>Embryophyta</taxon>
        <taxon>Tracheophyta</taxon>
        <taxon>Spermatophyta</taxon>
        <taxon>Magnoliopsida</taxon>
        <taxon>eudicotyledons</taxon>
        <taxon>Gunneridae</taxon>
        <taxon>Pentapetalae</taxon>
        <taxon>rosids</taxon>
        <taxon>malvids</taxon>
        <taxon>Malvales</taxon>
        <taxon>Malvaceae</taxon>
        <taxon>Malvoideae</taxon>
        <taxon>Gossypium</taxon>
    </lineage>
</organism>
<keyword evidence="6 12" id="KW-0547">Nucleotide-binding</keyword>
<dbReference type="Gene3D" id="3.30.200.20">
    <property type="entry name" value="Phosphorylase Kinase, domain 1"/>
    <property type="match status" value="1"/>
</dbReference>
<dbReference type="FunFam" id="1.10.510.10:FF:000476">
    <property type="entry name" value="PAS domain-containing protein tyrosine kinase family protein"/>
    <property type="match status" value="1"/>
</dbReference>
<dbReference type="OrthoDB" id="7537227at2759"/>
<evidence type="ECO:0000256" key="2">
    <source>
        <dbReference type="ARBA" id="ARBA00010507"/>
    </source>
</evidence>